<proteinExistence type="predicted"/>
<dbReference type="InterPro" id="IPR009563">
    <property type="entry name" value="SSSCA1"/>
</dbReference>
<protein>
    <recommendedName>
        <fullName evidence="4">Sjogrens syndrome scleroderma autoantigen 1</fullName>
    </recommendedName>
</protein>
<organism evidence="2 3">
    <name type="scientific">Halococcoides cellulosivorans</name>
    <dbReference type="NCBI Taxonomy" id="1679096"/>
    <lineage>
        <taxon>Archaea</taxon>
        <taxon>Methanobacteriati</taxon>
        <taxon>Methanobacteriota</taxon>
        <taxon>Stenosarchaea group</taxon>
        <taxon>Halobacteria</taxon>
        <taxon>Halobacteriales</taxon>
        <taxon>Haloarculaceae</taxon>
        <taxon>Halococcoides</taxon>
    </lineage>
</organism>
<gene>
    <name evidence="2" type="ORF">HARCEL1_11025</name>
</gene>
<name>A0A2R4X325_9EURY</name>
<dbReference type="InterPro" id="IPR051888">
    <property type="entry name" value="UPF0148_domain"/>
</dbReference>
<feature type="compositionally biased region" description="Basic and acidic residues" evidence="1">
    <location>
        <begin position="136"/>
        <end position="146"/>
    </location>
</feature>
<feature type="compositionally biased region" description="Basic and acidic residues" evidence="1">
    <location>
        <begin position="9"/>
        <end position="27"/>
    </location>
</feature>
<dbReference type="RefSeq" id="WP_108383503.1">
    <property type="nucleotide sequence ID" value="NZ_CP028858.1"/>
</dbReference>
<feature type="compositionally biased region" description="Polar residues" evidence="1">
    <location>
        <begin position="156"/>
        <end position="168"/>
    </location>
</feature>
<evidence type="ECO:0000313" key="3">
    <source>
        <dbReference type="Proteomes" id="UP000244727"/>
    </source>
</evidence>
<dbReference type="AlphaFoldDB" id="A0A2R4X325"/>
<feature type="region of interest" description="Disordered" evidence="1">
    <location>
        <begin position="71"/>
        <end position="174"/>
    </location>
</feature>
<feature type="compositionally biased region" description="Low complexity" evidence="1">
    <location>
        <begin position="92"/>
        <end position="135"/>
    </location>
</feature>
<dbReference type="Pfam" id="PF06677">
    <property type="entry name" value="Auto_anti-p27"/>
    <property type="match status" value="1"/>
</dbReference>
<dbReference type="KEGG" id="harc:HARCEL1_11025"/>
<keyword evidence="3" id="KW-1185">Reference proteome</keyword>
<dbReference type="Proteomes" id="UP000244727">
    <property type="component" value="Chromosome"/>
</dbReference>
<evidence type="ECO:0000256" key="1">
    <source>
        <dbReference type="SAM" id="MobiDB-lite"/>
    </source>
</evidence>
<dbReference type="PANTHER" id="PTHR16537:SF1">
    <property type="entry name" value="PROTEIN ZNRD2"/>
    <property type="match status" value="1"/>
</dbReference>
<sequence>MSEFDEEAERERLREQYEQDQADRESTQRMSDLLLKGATMTNAHCGTCGDPIFRQNDEEFCPTCQEAVAVEESDAEADDVDHLIPQREADADGAADAQSADPSQSDRSPSDASAAAAEPSTGDRAAADQSAADRSPTVDRSGEAGRDPLVPEQGADRSTAQNAQTTVADRSGDAIVDSRAAVETTLERFATAAAETSDPRRAQDHLAAAREAAETLAALDRL</sequence>
<feature type="compositionally biased region" description="Basic and acidic residues" evidence="1">
    <location>
        <begin position="80"/>
        <end position="90"/>
    </location>
</feature>
<dbReference type="GeneID" id="36513046"/>
<accession>A0A2R4X325</accession>
<reference evidence="2 3" key="1">
    <citation type="submission" date="2018-04" db="EMBL/GenBank/DDBJ databases">
        <title>Halococcoides cellulosivorans gen. nov., sp. nov., an extremely halophilic cellulose-utilizing haloarchaeon from hypersaline lakes.</title>
        <authorList>
            <person name="Sorokin D.Y."/>
            <person name="Toshchakov S.V."/>
            <person name="Samarov N.I."/>
            <person name="Korzhenkov A."/>
            <person name="Kublanov I.V."/>
        </authorList>
    </citation>
    <scope>NUCLEOTIDE SEQUENCE [LARGE SCALE GENOMIC DNA]</scope>
    <source>
        <strain evidence="2 3">HArcel1</strain>
    </source>
</reference>
<evidence type="ECO:0008006" key="4">
    <source>
        <dbReference type="Google" id="ProtNLM"/>
    </source>
</evidence>
<feature type="region of interest" description="Disordered" evidence="1">
    <location>
        <begin position="1"/>
        <end position="33"/>
    </location>
</feature>
<dbReference type="PANTHER" id="PTHR16537">
    <property type="entry name" value="SJOEGREN SYNDROME/SCLERODERMA AUTOANTIGEN 1"/>
    <property type="match status" value="1"/>
</dbReference>
<dbReference type="EMBL" id="CP028858">
    <property type="protein sequence ID" value="AWB28198.1"/>
    <property type="molecule type" value="Genomic_DNA"/>
</dbReference>
<evidence type="ECO:0000313" key="2">
    <source>
        <dbReference type="EMBL" id="AWB28198.1"/>
    </source>
</evidence>